<feature type="compositionally biased region" description="Low complexity" evidence="1">
    <location>
        <begin position="124"/>
        <end position="141"/>
    </location>
</feature>
<evidence type="ECO:0000313" key="2">
    <source>
        <dbReference type="EMBL" id="BCK59376.1"/>
    </source>
</evidence>
<reference evidence="2 3" key="1">
    <citation type="submission" date="2020-08" db="EMBL/GenBank/DDBJ databases">
        <title>Genome Sequencing of Nocardia wallacei strain FMUON74 and assembly.</title>
        <authorList>
            <person name="Toyokawa M."/>
            <person name="Uesaka K."/>
        </authorList>
    </citation>
    <scope>NUCLEOTIDE SEQUENCE [LARGE SCALE GENOMIC DNA]</scope>
    <source>
        <strain evidence="2 3">FMUON74</strain>
    </source>
</reference>
<protein>
    <recommendedName>
        <fullName evidence="4">Anti-sigma-M factor RsmA</fullName>
    </recommendedName>
</protein>
<feature type="region of interest" description="Disordered" evidence="1">
    <location>
        <begin position="1"/>
        <end position="23"/>
    </location>
</feature>
<keyword evidence="3" id="KW-1185">Reference proteome</keyword>
<dbReference type="GeneID" id="80351517"/>
<accession>A0A7G1KXL4</accession>
<sequence length="284" mass="29754">MAARPAPQPPFSTDLLADLHADNVSPELSEQLWPQVREDPESLRFLRSLDDVTAELQALGQDSRILHEMPPEVTARLDRLLDDLSRGEHPGESAPAEQLATVHPLPPRRISAESTDPPSTRPMPALSAEAAAAQDEPAAEPIRLDTPRSRRWQWLTAVAAAVAVLAGTLIAIDAVRGPGQAPKALPTEQTAVPLDDDLPTATLVSAIGRNDVTGPLAAPGAMAGCIAAAGYERPVLGSMNVTFRGAPAVVIILTGPQPPEITALVVGTGCGPGDAQLLDQRDIG</sequence>
<evidence type="ECO:0000256" key="1">
    <source>
        <dbReference type="SAM" id="MobiDB-lite"/>
    </source>
</evidence>
<dbReference type="EMBL" id="AP023396">
    <property type="protein sequence ID" value="BCK59376.1"/>
    <property type="molecule type" value="Genomic_DNA"/>
</dbReference>
<evidence type="ECO:0000313" key="3">
    <source>
        <dbReference type="Proteomes" id="UP000516173"/>
    </source>
</evidence>
<name>A0A7G1KXL4_9NOCA</name>
<organism evidence="2 3">
    <name type="scientific">Nocardia wallacei</name>
    <dbReference type="NCBI Taxonomy" id="480035"/>
    <lineage>
        <taxon>Bacteria</taxon>
        <taxon>Bacillati</taxon>
        <taxon>Actinomycetota</taxon>
        <taxon>Actinomycetes</taxon>
        <taxon>Mycobacteriales</taxon>
        <taxon>Nocardiaceae</taxon>
        <taxon>Nocardia</taxon>
    </lineage>
</organism>
<dbReference type="Proteomes" id="UP000516173">
    <property type="component" value="Chromosome"/>
</dbReference>
<gene>
    <name evidence="2" type="ORF">NWFMUON74_71480</name>
</gene>
<feature type="compositionally biased region" description="Pro residues" evidence="1">
    <location>
        <begin position="1"/>
        <end position="10"/>
    </location>
</feature>
<proteinExistence type="predicted"/>
<dbReference type="AlphaFoldDB" id="A0A7G1KXL4"/>
<evidence type="ECO:0008006" key="4">
    <source>
        <dbReference type="Google" id="ProtNLM"/>
    </source>
</evidence>
<dbReference type="KEGG" id="nwl:NWFMUON74_71480"/>
<feature type="region of interest" description="Disordered" evidence="1">
    <location>
        <begin position="84"/>
        <end position="141"/>
    </location>
</feature>
<dbReference type="RefSeq" id="WP_187685972.1">
    <property type="nucleotide sequence ID" value="NZ_AP023396.1"/>
</dbReference>